<dbReference type="Proteomes" id="UP000198534">
    <property type="component" value="Unassembled WGS sequence"/>
</dbReference>
<dbReference type="InterPro" id="IPR023214">
    <property type="entry name" value="HAD_sf"/>
</dbReference>
<organism evidence="1 2">
    <name type="scientific">Marininema mesophilum</name>
    <dbReference type="NCBI Taxonomy" id="1048340"/>
    <lineage>
        <taxon>Bacteria</taxon>
        <taxon>Bacillati</taxon>
        <taxon>Bacillota</taxon>
        <taxon>Bacilli</taxon>
        <taxon>Bacillales</taxon>
        <taxon>Thermoactinomycetaceae</taxon>
        <taxon>Marininema</taxon>
    </lineage>
</organism>
<dbReference type="NCBIfam" id="TIGR01681">
    <property type="entry name" value="HAD-SF-IIIC"/>
    <property type="match status" value="1"/>
</dbReference>
<dbReference type="Gene3D" id="3.40.50.1000">
    <property type="entry name" value="HAD superfamily/HAD-like"/>
    <property type="match status" value="1"/>
</dbReference>
<dbReference type="AlphaFoldDB" id="A0A1H2Q9Z4"/>
<dbReference type="NCBIfam" id="TIGR01686">
    <property type="entry name" value="FkbH"/>
    <property type="match status" value="1"/>
</dbReference>
<accession>A0A1H2Q9Z4</accession>
<proteinExistence type="predicted"/>
<dbReference type="InterPro" id="IPR010037">
    <property type="entry name" value="FkbH_domain"/>
</dbReference>
<reference evidence="1 2" key="1">
    <citation type="submission" date="2016-10" db="EMBL/GenBank/DDBJ databases">
        <authorList>
            <person name="de Groot N.N."/>
        </authorList>
    </citation>
    <scope>NUCLEOTIDE SEQUENCE [LARGE SCALE GENOMIC DNA]</scope>
    <source>
        <strain evidence="1 2">DSM 45610</strain>
    </source>
</reference>
<dbReference type="RefSeq" id="WP_177167826.1">
    <property type="nucleotide sequence ID" value="NZ_FNNQ01000001.1"/>
</dbReference>
<evidence type="ECO:0000313" key="2">
    <source>
        <dbReference type="Proteomes" id="UP000198534"/>
    </source>
</evidence>
<dbReference type="STRING" id="1048340.SAMN05444487_101146"/>
<keyword evidence="2" id="KW-1185">Reference proteome</keyword>
<sequence length="347" mass="40429">MSKEIKCVVWDLDHTMWEGVLLESPHVTLKPGIPEIIRELDSRGILQSIASKNHREDALAKLKEFGLAEYFLYPEIHWNAKSTSIENIRKNLNIGIDTFAFIDDQPFELEEVKSVHEDVLCIDAAGYKELLTRPCLQPRIITKDSTRRRLMVIEDMKRQQEEETFEGPKEEFLASLDMKFVISEAREEDLQRAEELTVRTNQLNSTGITYDYDELNIFRQDPNHLLLVCELTDRYGSYGKIGLALIQKTAEADYLKLLLMSCRVMSRGVGTVLLTHLMQRTKKARKRFLAEFCQTERNRMMFVTFRLAGFNEVDKREDISILEHNLEKLHPFPPYIEVQVPQLEESF</sequence>
<dbReference type="InterPro" id="IPR041492">
    <property type="entry name" value="HAD_2"/>
</dbReference>
<protein>
    <submittedName>
        <fullName evidence="1">HAD-superfamily phosphatase, subfamily IIIC/FkbH-like domain-containing protein</fullName>
    </submittedName>
</protein>
<evidence type="ECO:0000313" key="1">
    <source>
        <dbReference type="EMBL" id="SDW03628.1"/>
    </source>
</evidence>
<dbReference type="InterPro" id="IPR010033">
    <property type="entry name" value="HAD_SF_ppase_IIIC"/>
</dbReference>
<gene>
    <name evidence="1" type="ORF">SAMN05444487_101146</name>
</gene>
<dbReference type="SUPFAM" id="SSF56784">
    <property type="entry name" value="HAD-like"/>
    <property type="match status" value="1"/>
</dbReference>
<dbReference type="InterPro" id="IPR036412">
    <property type="entry name" value="HAD-like_sf"/>
</dbReference>
<dbReference type="Pfam" id="PF13419">
    <property type="entry name" value="HAD_2"/>
    <property type="match status" value="1"/>
</dbReference>
<dbReference type="EMBL" id="FNNQ01000001">
    <property type="protein sequence ID" value="SDW03628.1"/>
    <property type="molecule type" value="Genomic_DNA"/>
</dbReference>
<name>A0A1H2Q9Z4_9BACL</name>